<comment type="caution">
    <text evidence="1">The sequence shown here is derived from an EMBL/GenBank/DDBJ whole genome shotgun (WGS) entry which is preliminary data.</text>
</comment>
<reference evidence="1" key="1">
    <citation type="submission" date="2018-11" db="EMBL/GenBank/DDBJ databases">
        <authorList>
            <consortium name="Pathogen Informatics"/>
        </authorList>
    </citation>
    <scope>NUCLEOTIDE SEQUENCE</scope>
</reference>
<keyword evidence="2" id="KW-1185">Reference proteome</keyword>
<gene>
    <name evidence="1" type="ORF">PXEA_LOCUS19380</name>
</gene>
<evidence type="ECO:0000313" key="2">
    <source>
        <dbReference type="Proteomes" id="UP000784294"/>
    </source>
</evidence>
<name>A0A448X293_9PLAT</name>
<sequence length="116" mass="12992">MIRLKMVENGQFKPAIVVHFVDCEPAGCGFEARRGEALSGRRPIPLSSHFTSLHFTSLRPHTRTRLSSLLKSPVLPTSSPLHRLIRRFPGALLKGSLNCFVQKRHETGCFRNLDSA</sequence>
<protein>
    <submittedName>
        <fullName evidence="1">Uncharacterized protein</fullName>
    </submittedName>
</protein>
<accession>A0A448X293</accession>
<dbReference type="Proteomes" id="UP000784294">
    <property type="component" value="Unassembled WGS sequence"/>
</dbReference>
<evidence type="ECO:0000313" key="1">
    <source>
        <dbReference type="EMBL" id="VEL25940.1"/>
    </source>
</evidence>
<organism evidence="1 2">
    <name type="scientific">Protopolystoma xenopodis</name>
    <dbReference type="NCBI Taxonomy" id="117903"/>
    <lineage>
        <taxon>Eukaryota</taxon>
        <taxon>Metazoa</taxon>
        <taxon>Spiralia</taxon>
        <taxon>Lophotrochozoa</taxon>
        <taxon>Platyhelminthes</taxon>
        <taxon>Monogenea</taxon>
        <taxon>Polyopisthocotylea</taxon>
        <taxon>Polystomatidea</taxon>
        <taxon>Polystomatidae</taxon>
        <taxon>Protopolystoma</taxon>
    </lineage>
</organism>
<dbReference type="AlphaFoldDB" id="A0A448X293"/>
<dbReference type="EMBL" id="CAAALY010077108">
    <property type="protein sequence ID" value="VEL25940.1"/>
    <property type="molecule type" value="Genomic_DNA"/>
</dbReference>
<proteinExistence type="predicted"/>